<evidence type="ECO:0000256" key="2">
    <source>
        <dbReference type="ARBA" id="ARBA00005372"/>
    </source>
</evidence>
<dbReference type="eggNOG" id="ENOG502RYYU">
    <property type="taxonomic scope" value="Eukaryota"/>
</dbReference>
<dbReference type="InterPro" id="IPR019901">
    <property type="entry name" value="Ergot_alkaloid_biosynthesis"/>
</dbReference>
<dbReference type="InParanoid" id="W3WZ67"/>
<comment type="similarity">
    <text evidence="2">Belongs to the fgaFS/easG family.</text>
</comment>
<dbReference type="Gene3D" id="3.40.50.720">
    <property type="entry name" value="NAD(P)-binding Rossmann-like Domain"/>
    <property type="match status" value="1"/>
</dbReference>
<dbReference type="InterPro" id="IPR036291">
    <property type="entry name" value="NAD(P)-bd_dom_sf"/>
</dbReference>
<organism evidence="5 6">
    <name type="scientific">Pestalotiopsis fici (strain W106-1 / CGMCC3.15140)</name>
    <dbReference type="NCBI Taxonomy" id="1229662"/>
    <lineage>
        <taxon>Eukaryota</taxon>
        <taxon>Fungi</taxon>
        <taxon>Dikarya</taxon>
        <taxon>Ascomycota</taxon>
        <taxon>Pezizomycotina</taxon>
        <taxon>Sordariomycetes</taxon>
        <taxon>Xylariomycetidae</taxon>
        <taxon>Amphisphaeriales</taxon>
        <taxon>Sporocadaceae</taxon>
        <taxon>Pestalotiopsis</taxon>
    </lineage>
</organism>
<evidence type="ECO:0000256" key="4">
    <source>
        <dbReference type="ARBA" id="ARBA00023002"/>
    </source>
</evidence>
<dbReference type="EMBL" id="KI912114">
    <property type="protein sequence ID" value="ETS79158.1"/>
    <property type="molecule type" value="Genomic_DNA"/>
</dbReference>
<comment type="pathway">
    <text evidence="1">Alkaloid biosynthesis; ergot alkaloid biosynthesis.</text>
</comment>
<dbReference type="OrthoDB" id="9997102at2759"/>
<dbReference type="HOGENOM" id="CLU_007383_10_6_1"/>
<dbReference type="GO" id="GO:0035835">
    <property type="term" value="P:indole alkaloid biosynthetic process"/>
    <property type="evidence" value="ECO:0007669"/>
    <property type="project" value="UniProtKB-UniPathway"/>
</dbReference>
<dbReference type="GeneID" id="19274024"/>
<dbReference type="PANTHER" id="PTHR43162:SF1">
    <property type="entry name" value="PRESTALK A DIFFERENTIATION PROTEIN A"/>
    <property type="match status" value="1"/>
</dbReference>
<evidence type="ECO:0000313" key="6">
    <source>
        <dbReference type="Proteomes" id="UP000030651"/>
    </source>
</evidence>
<dbReference type="InterPro" id="IPR051604">
    <property type="entry name" value="Ergot_Alk_Oxidoreductase"/>
</dbReference>
<evidence type="ECO:0000256" key="1">
    <source>
        <dbReference type="ARBA" id="ARBA00005107"/>
    </source>
</evidence>
<dbReference type="STRING" id="1229662.W3WZ67"/>
<dbReference type="GO" id="GO:0016491">
    <property type="term" value="F:oxidoreductase activity"/>
    <property type="evidence" value="ECO:0007669"/>
    <property type="project" value="UniProtKB-KW"/>
</dbReference>
<keyword evidence="6" id="KW-1185">Reference proteome</keyword>
<keyword evidence="4" id="KW-0560">Oxidoreductase</keyword>
<name>W3WZ67_PESFW</name>
<dbReference type="PANTHER" id="PTHR43162">
    <property type="match status" value="1"/>
</dbReference>
<evidence type="ECO:0000313" key="5">
    <source>
        <dbReference type="EMBL" id="ETS79158.1"/>
    </source>
</evidence>
<dbReference type="SUPFAM" id="SSF51735">
    <property type="entry name" value="NAD(P)-binding Rossmann-fold domains"/>
    <property type="match status" value="1"/>
</dbReference>
<dbReference type="Proteomes" id="UP000030651">
    <property type="component" value="Unassembled WGS sequence"/>
</dbReference>
<sequence>MTILLTGGSGKTATRIAALLAADKKPFLLGSRQGPLSHAASHDREKPLIKFDMGDESTWREPFSRDTHIEAVYLMEPRISEPWVSMNKFVDFAAENHGVKRFVLCAGMSAAIGKDGMGRVWEHFIQSGVEYCVLRPSWFMENLLEPGSAFTISKSNKIFTATQDGKIPFVSADDIAKVAVHALTVEKSYNCDFKVLGPENLTYDLIAEKLSKVLGRRIEHVKLDEASRIQGLVQAGLSDYFARFLTRLELSASKNSEMATSDAIEKVTGHAPKSFEEFVEENKVIWSNN</sequence>
<dbReference type="KEGG" id="pfy:PFICI_09011"/>
<dbReference type="UniPathway" id="UPA00327"/>
<dbReference type="OMA" id="YENLLTM"/>
<dbReference type="RefSeq" id="XP_007835783.1">
    <property type="nucleotide sequence ID" value="XM_007837592.1"/>
</dbReference>
<protein>
    <submittedName>
        <fullName evidence="5">Uncharacterized protein</fullName>
    </submittedName>
</protein>
<reference evidence="6" key="1">
    <citation type="journal article" date="2015" name="BMC Genomics">
        <title>Genomic and transcriptomic analysis of the endophytic fungus Pestalotiopsis fici reveals its lifestyle and high potential for synthesis of natural products.</title>
        <authorList>
            <person name="Wang X."/>
            <person name="Zhang X."/>
            <person name="Liu L."/>
            <person name="Xiang M."/>
            <person name="Wang W."/>
            <person name="Sun X."/>
            <person name="Che Y."/>
            <person name="Guo L."/>
            <person name="Liu G."/>
            <person name="Guo L."/>
            <person name="Wang C."/>
            <person name="Yin W.B."/>
            <person name="Stadler M."/>
            <person name="Zhang X."/>
            <person name="Liu X."/>
        </authorList>
    </citation>
    <scope>NUCLEOTIDE SEQUENCE [LARGE SCALE GENOMIC DNA]</scope>
    <source>
        <strain evidence="6">W106-1 / CGMCC3.15140</strain>
    </source>
</reference>
<evidence type="ECO:0000256" key="3">
    <source>
        <dbReference type="ARBA" id="ARBA00022589"/>
    </source>
</evidence>
<dbReference type="AlphaFoldDB" id="W3WZ67"/>
<accession>W3WZ67</accession>
<gene>
    <name evidence="5" type="ORF">PFICI_09011</name>
</gene>
<dbReference type="NCBIfam" id="TIGR03649">
    <property type="entry name" value="ergot_EASG"/>
    <property type="match status" value="1"/>
</dbReference>
<dbReference type="Gene3D" id="3.90.25.10">
    <property type="entry name" value="UDP-galactose 4-epimerase, domain 1"/>
    <property type="match status" value="1"/>
</dbReference>
<keyword evidence="3" id="KW-0017">Alkaloid metabolism</keyword>
<proteinExistence type="inferred from homology"/>